<gene>
    <name evidence="2" type="ORF">Tcan_06533</name>
</gene>
<evidence type="ECO:0000313" key="2">
    <source>
        <dbReference type="EMBL" id="KHN83453.1"/>
    </source>
</evidence>
<dbReference type="STRING" id="6265.A0A0B2VPD8"/>
<evidence type="ECO:0000313" key="3">
    <source>
        <dbReference type="Proteomes" id="UP000031036"/>
    </source>
</evidence>
<accession>A0A0B2VPD8</accession>
<dbReference type="AlphaFoldDB" id="A0A0B2VPD8"/>
<keyword evidence="3" id="KW-1185">Reference proteome</keyword>
<comment type="caution">
    <text evidence="2">The sequence shown here is derived from an EMBL/GenBank/DDBJ whole genome shotgun (WGS) entry which is preliminary data.</text>
</comment>
<evidence type="ECO:0000256" key="1">
    <source>
        <dbReference type="SAM" id="MobiDB-lite"/>
    </source>
</evidence>
<evidence type="ECO:0008006" key="4">
    <source>
        <dbReference type="Google" id="ProtNLM"/>
    </source>
</evidence>
<feature type="region of interest" description="Disordered" evidence="1">
    <location>
        <begin position="49"/>
        <end position="88"/>
    </location>
</feature>
<dbReference type="OrthoDB" id="5833993at2759"/>
<organism evidence="2 3">
    <name type="scientific">Toxocara canis</name>
    <name type="common">Canine roundworm</name>
    <dbReference type="NCBI Taxonomy" id="6265"/>
    <lineage>
        <taxon>Eukaryota</taxon>
        <taxon>Metazoa</taxon>
        <taxon>Ecdysozoa</taxon>
        <taxon>Nematoda</taxon>
        <taxon>Chromadorea</taxon>
        <taxon>Rhabditida</taxon>
        <taxon>Spirurina</taxon>
        <taxon>Ascaridomorpha</taxon>
        <taxon>Ascaridoidea</taxon>
        <taxon>Toxocaridae</taxon>
        <taxon>Toxocara</taxon>
    </lineage>
</organism>
<dbReference type="Proteomes" id="UP000031036">
    <property type="component" value="Unassembled WGS sequence"/>
</dbReference>
<reference evidence="2 3" key="1">
    <citation type="submission" date="2014-11" db="EMBL/GenBank/DDBJ databases">
        <title>Genetic blueprint of the zoonotic pathogen Toxocara canis.</title>
        <authorList>
            <person name="Zhu X.-Q."/>
            <person name="Korhonen P.K."/>
            <person name="Cai H."/>
            <person name="Young N.D."/>
            <person name="Nejsum P."/>
            <person name="von Samson-Himmelstjerna G."/>
            <person name="Boag P.R."/>
            <person name="Tan P."/>
            <person name="Li Q."/>
            <person name="Min J."/>
            <person name="Yang Y."/>
            <person name="Wang X."/>
            <person name="Fang X."/>
            <person name="Hall R.S."/>
            <person name="Hofmann A."/>
            <person name="Sternberg P.W."/>
            <person name="Jex A.R."/>
            <person name="Gasser R.B."/>
        </authorList>
    </citation>
    <scope>NUCLEOTIDE SEQUENCE [LARGE SCALE GENOMIC DNA]</scope>
    <source>
        <strain evidence="2">PN_DK_2014</strain>
    </source>
</reference>
<name>A0A0B2VPD8_TOXCA</name>
<proteinExistence type="predicted"/>
<sequence>MLRALMLQKIDEDGTNVKFDDVINDCNNFSAMKADSQLIIGNDVQLNAVRHSQQRRKKQPQKFQPTPPPPCSRCGEPTGTRTARTPSTNAASVPELIISNLKCRKPKWHDVQNGTVYESSHLIRKTFNVNGVPVEFCLDTGAEVNFLNETLCGVTGKQPLQKCEEFGSANDECETPFLGKGPATYKYDDINTAEDFFLSVPELWAVLESTQCFDMASWMRRMRTSRKEPGQSRTSLT</sequence>
<dbReference type="EMBL" id="JPKZ01001193">
    <property type="protein sequence ID" value="KHN83453.1"/>
    <property type="molecule type" value="Genomic_DNA"/>
</dbReference>
<protein>
    <recommendedName>
        <fullName evidence="4">Peptidase A2 domain-containing protein</fullName>
    </recommendedName>
</protein>
<feature type="compositionally biased region" description="Polar residues" evidence="1">
    <location>
        <begin position="79"/>
        <end position="88"/>
    </location>
</feature>
<dbReference type="SUPFAM" id="SSF50630">
    <property type="entry name" value="Acid proteases"/>
    <property type="match status" value="1"/>
</dbReference>
<dbReference type="InterPro" id="IPR021109">
    <property type="entry name" value="Peptidase_aspartic_dom_sf"/>
</dbReference>